<feature type="transmembrane region" description="Helical" evidence="1">
    <location>
        <begin position="189"/>
        <end position="213"/>
    </location>
</feature>
<gene>
    <name evidence="2" type="ORF">ETU37_04555</name>
</gene>
<keyword evidence="1" id="KW-1133">Transmembrane helix</keyword>
<accession>A0A4Q5J8J7</accession>
<evidence type="ECO:0000313" key="3">
    <source>
        <dbReference type="Proteomes" id="UP000291189"/>
    </source>
</evidence>
<name>A0A4Q5J8J7_9ACTN</name>
<evidence type="ECO:0008006" key="4">
    <source>
        <dbReference type="Google" id="ProtNLM"/>
    </source>
</evidence>
<evidence type="ECO:0000256" key="1">
    <source>
        <dbReference type="SAM" id="Phobius"/>
    </source>
</evidence>
<dbReference type="InterPro" id="IPR021315">
    <property type="entry name" value="Gap/Sap"/>
</dbReference>
<feature type="transmembrane region" description="Helical" evidence="1">
    <location>
        <begin position="110"/>
        <end position="128"/>
    </location>
</feature>
<evidence type="ECO:0000313" key="2">
    <source>
        <dbReference type="EMBL" id="RYU14179.1"/>
    </source>
</evidence>
<feature type="transmembrane region" description="Helical" evidence="1">
    <location>
        <begin position="234"/>
        <end position="252"/>
    </location>
</feature>
<comment type="caution">
    <text evidence="2">The sequence shown here is derived from an EMBL/GenBank/DDBJ whole genome shotgun (WGS) entry which is preliminary data.</text>
</comment>
<keyword evidence="1" id="KW-0812">Transmembrane</keyword>
<keyword evidence="1" id="KW-0472">Membrane</keyword>
<feature type="transmembrane region" description="Helical" evidence="1">
    <location>
        <begin position="35"/>
        <end position="66"/>
    </location>
</feature>
<organism evidence="2 3">
    <name type="scientific">Nocardioides iriomotensis</name>
    <dbReference type="NCBI Taxonomy" id="715784"/>
    <lineage>
        <taxon>Bacteria</taxon>
        <taxon>Bacillati</taxon>
        <taxon>Actinomycetota</taxon>
        <taxon>Actinomycetes</taxon>
        <taxon>Propionibacteriales</taxon>
        <taxon>Nocardioidaceae</taxon>
        <taxon>Nocardioides</taxon>
    </lineage>
</organism>
<dbReference type="Proteomes" id="UP000291189">
    <property type="component" value="Unassembled WGS sequence"/>
</dbReference>
<feature type="transmembrane region" description="Helical" evidence="1">
    <location>
        <begin position="78"/>
        <end position="98"/>
    </location>
</feature>
<dbReference type="AlphaFoldDB" id="A0A4Q5J8J7"/>
<keyword evidence="3" id="KW-1185">Reference proteome</keyword>
<sequence length="263" mass="27495">MLGAPGSNLVGSSRRTGALLYLPSKARAGARPEDAWSAAMGLILSILLMGLVASLSPITIVVFILVLESARAGVNATAFLVGWTASLTVVFTLGYLLSSSRSVQHRDGRTVVLVVEVVLGCALVVAGVRQWRSRAEAPDTTDGWQARLLSGGVDDLSPRGAALFGVLKQPWAITTAAAVLVVHHQPPRLVALIAFACFAVASTASVVLMYLFYARKPAEAQAYLAHLRDRAIDLAPAVFAVVAGVAGAFLVLDGLVDLASVLR</sequence>
<protein>
    <recommendedName>
        <fullName evidence="4">GAP family protein</fullName>
    </recommendedName>
</protein>
<dbReference type="EMBL" id="SDPU01000012">
    <property type="protein sequence ID" value="RYU14179.1"/>
    <property type="molecule type" value="Genomic_DNA"/>
</dbReference>
<dbReference type="OrthoDB" id="3829683at2"/>
<proteinExistence type="predicted"/>
<reference evidence="2 3" key="1">
    <citation type="submission" date="2019-01" db="EMBL/GenBank/DDBJ databases">
        <title>Nocardioides guangzhouensis sp. nov., an actinobacterium isolated from soil.</title>
        <authorList>
            <person name="Fu Y."/>
            <person name="Cai Y."/>
            <person name="Lin Z."/>
            <person name="Chen P."/>
        </authorList>
    </citation>
    <scope>NUCLEOTIDE SEQUENCE [LARGE SCALE GENOMIC DNA]</scope>
    <source>
        <strain evidence="2 3">NBRC 105384</strain>
    </source>
</reference>
<dbReference type="Pfam" id="PF11139">
    <property type="entry name" value="SfLAP"/>
    <property type="match status" value="1"/>
</dbReference>